<proteinExistence type="predicted"/>
<reference evidence="1 2" key="1">
    <citation type="submission" date="2023-09" db="EMBL/GenBank/DDBJ databases">
        <title>Streptomyces sp. nov.: A antagonism against Alternaria gaisen Producing Streptochlin, Isolated from Tamarix root soil.</title>
        <authorList>
            <person name="Chen Y."/>
        </authorList>
    </citation>
    <scope>NUCLEOTIDE SEQUENCE [LARGE SCALE GENOMIC DNA]</scope>
    <source>
        <strain evidence="1 2">TRM76323</strain>
    </source>
</reference>
<evidence type="ECO:0000313" key="2">
    <source>
        <dbReference type="Proteomes" id="UP001250181"/>
    </source>
</evidence>
<dbReference type="EMBL" id="JAWCTQ010000016">
    <property type="protein sequence ID" value="MDT9683319.1"/>
    <property type="molecule type" value="Genomic_DNA"/>
</dbReference>
<comment type="caution">
    <text evidence="1">The sequence shown here is derived from an EMBL/GenBank/DDBJ whole genome shotgun (WGS) entry which is preliminary data.</text>
</comment>
<sequence>MTYNLEGRSIYGESAKKTANYFAKQAVDNIEKRLGVSLTVSIGLPQLSSMYPIIALKQSRDSVIKLLSDILLKDMENKESVSDIFRVIYAKSSTPSDFSEMKPYILGTTSIKVGYEPISDYKTVELLDERSFAFMYYDHGTYKNLISELDNPDSLRFIYSYTDAPE</sequence>
<keyword evidence="2" id="KW-1185">Reference proteome</keyword>
<evidence type="ECO:0000313" key="1">
    <source>
        <dbReference type="EMBL" id="MDT9683319.1"/>
    </source>
</evidence>
<dbReference type="RefSeq" id="WP_315878393.1">
    <property type="nucleotide sequence ID" value="NZ_JAWCTQ010000016.1"/>
</dbReference>
<dbReference type="Proteomes" id="UP001250181">
    <property type="component" value="Unassembled WGS sequence"/>
</dbReference>
<accession>A0ABU3QKR6</accession>
<name>A0ABU3QKR6_9ACTN</name>
<organism evidence="1 2">
    <name type="scientific">Streptomyces tamarix</name>
    <dbReference type="NCBI Taxonomy" id="3078565"/>
    <lineage>
        <taxon>Bacteria</taxon>
        <taxon>Bacillati</taxon>
        <taxon>Actinomycetota</taxon>
        <taxon>Actinomycetes</taxon>
        <taxon>Kitasatosporales</taxon>
        <taxon>Streptomycetaceae</taxon>
        <taxon>Streptomyces</taxon>
    </lineage>
</organism>
<protein>
    <submittedName>
        <fullName evidence="1">Uncharacterized protein</fullName>
    </submittedName>
</protein>
<gene>
    <name evidence="1" type="ORF">RND61_14735</name>
</gene>